<dbReference type="AlphaFoldDB" id="A0AAN7UAB4"/>
<proteinExistence type="predicted"/>
<evidence type="ECO:0000313" key="2">
    <source>
        <dbReference type="Proteomes" id="UP001305414"/>
    </source>
</evidence>
<name>A0AAN7UAB4_9PEZI</name>
<keyword evidence="2" id="KW-1185">Reference proteome</keyword>
<reference evidence="1 2" key="1">
    <citation type="submission" date="2023-10" db="EMBL/GenBank/DDBJ databases">
        <title>Draft genome sequence of Xylaria bambusicola isolate GMP-LS, the root and basal stem rot pathogen of sugarcane in Indonesia.</title>
        <authorList>
            <person name="Selvaraj P."/>
            <person name="Muralishankar V."/>
            <person name="Muruganantham S."/>
            <person name="Sp S."/>
            <person name="Haryani S."/>
            <person name="Lau K.J.X."/>
            <person name="Naqvi N.I."/>
        </authorList>
    </citation>
    <scope>NUCLEOTIDE SEQUENCE [LARGE SCALE GENOMIC DNA]</scope>
    <source>
        <strain evidence="1">GMP-LS</strain>
    </source>
</reference>
<organism evidence="1 2">
    <name type="scientific">Xylaria bambusicola</name>
    <dbReference type="NCBI Taxonomy" id="326684"/>
    <lineage>
        <taxon>Eukaryota</taxon>
        <taxon>Fungi</taxon>
        <taxon>Dikarya</taxon>
        <taxon>Ascomycota</taxon>
        <taxon>Pezizomycotina</taxon>
        <taxon>Sordariomycetes</taxon>
        <taxon>Xylariomycetidae</taxon>
        <taxon>Xylariales</taxon>
        <taxon>Xylariaceae</taxon>
        <taxon>Xylaria</taxon>
    </lineage>
</organism>
<sequence length="73" mass="8063">MVVDELWGLVGLGLELSGGGDRKQEINNERRGDDGMEKAAEYEGTKRNLLLGTDWGKASRVYIKRIVGEIGLE</sequence>
<dbReference type="EMBL" id="JAWHQM010000008">
    <property type="protein sequence ID" value="KAK5628540.1"/>
    <property type="molecule type" value="Genomic_DNA"/>
</dbReference>
<gene>
    <name evidence="1" type="ORF">RRF57_004255</name>
</gene>
<protein>
    <submittedName>
        <fullName evidence="1">Uncharacterized protein</fullName>
    </submittedName>
</protein>
<evidence type="ECO:0000313" key="1">
    <source>
        <dbReference type="EMBL" id="KAK5628540.1"/>
    </source>
</evidence>
<dbReference type="Proteomes" id="UP001305414">
    <property type="component" value="Unassembled WGS sequence"/>
</dbReference>
<comment type="caution">
    <text evidence="1">The sequence shown here is derived from an EMBL/GenBank/DDBJ whole genome shotgun (WGS) entry which is preliminary data.</text>
</comment>
<accession>A0AAN7UAB4</accession>